<accession>A0A1J5QSK7</accession>
<gene>
    <name evidence="4" type="primary">ubiB_10</name>
    <name evidence="4" type="ORF">GALL_317030</name>
</gene>
<evidence type="ECO:0000313" key="4">
    <source>
        <dbReference type="EMBL" id="OIQ86440.1"/>
    </source>
</evidence>
<comment type="similarity">
    <text evidence="1">Belongs to the protein kinase superfamily. ADCK protein kinase family.</text>
</comment>
<dbReference type="GO" id="GO:0016740">
    <property type="term" value="F:transferase activity"/>
    <property type="evidence" value="ECO:0007669"/>
    <property type="project" value="UniProtKB-KW"/>
</dbReference>
<dbReference type="AlphaFoldDB" id="A0A1J5QSK7"/>
<dbReference type="InterPro" id="IPR011009">
    <property type="entry name" value="Kinase-like_dom_sf"/>
</dbReference>
<dbReference type="PANTHER" id="PTHR10566">
    <property type="entry name" value="CHAPERONE-ACTIVITY OF BC1 COMPLEX CABC1 -RELATED"/>
    <property type="match status" value="1"/>
</dbReference>
<organism evidence="4">
    <name type="scientific">mine drainage metagenome</name>
    <dbReference type="NCBI Taxonomy" id="410659"/>
    <lineage>
        <taxon>unclassified sequences</taxon>
        <taxon>metagenomes</taxon>
        <taxon>ecological metagenomes</taxon>
    </lineage>
</organism>
<name>A0A1J5QSK7_9ZZZZ</name>
<dbReference type="InterPro" id="IPR050154">
    <property type="entry name" value="UbiB_kinase"/>
</dbReference>
<evidence type="ECO:0000259" key="3">
    <source>
        <dbReference type="Pfam" id="PF03109"/>
    </source>
</evidence>
<dbReference type="CDD" id="cd05121">
    <property type="entry name" value="ABC1_ADCK3-like"/>
    <property type="match status" value="1"/>
</dbReference>
<dbReference type="PANTHER" id="PTHR10566:SF113">
    <property type="entry name" value="PROTEIN ACTIVITY OF BC1 COMPLEX KINASE 7, CHLOROPLASTIC"/>
    <property type="match status" value="1"/>
</dbReference>
<proteinExistence type="inferred from homology"/>
<keyword evidence="2" id="KW-0472">Membrane</keyword>
<keyword evidence="4" id="KW-0808">Transferase</keyword>
<evidence type="ECO:0000256" key="1">
    <source>
        <dbReference type="ARBA" id="ARBA00009670"/>
    </source>
</evidence>
<dbReference type="SUPFAM" id="SSF56112">
    <property type="entry name" value="Protein kinase-like (PK-like)"/>
    <property type="match status" value="1"/>
</dbReference>
<comment type="caution">
    <text evidence="4">The sequence shown here is derived from an EMBL/GenBank/DDBJ whole genome shotgun (WGS) entry which is preliminary data.</text>
</comment>
<feature type="domain" description="ABC1 atypical kinase-like" evidence="3">
    <location>
        <begin position="91"/>
        <end position="349"/>
    </location>
</feature>
<feature type="transmembrane region" description="Helical" evidence="2">
    <location>
        <begin position="12"/>
        <end position="34"/>
    </location>
</feature>
<dbReference type="Pfam" id="PF03109">
    <property type="entry name" value="ABC1"/>
    <property type="match status" value="1"/>
</dbReference>
<reference evidence="4" key="1">
    <citation type="submission" date="2016-10" db="EMBL/GenBank/DDBJ databases">
        <title>Sequence of Gallionella enrichment culture.</title>
        <authorList>
            <person name="Poehlein A."/>
            <person name="Muehling M."/>
            <person name="Daniel R."/>
        </authorList>
    </citation>
    <scope>NUCLEOTIDE SEQUENCE</scope>
</reference>
<keyword evidence="2" id="KW-0812">Transmembrane</keyword>
<dbReference type="EMBL" id="MLJW01000479">
    <property type="protein sequence ID" value="OIQ86440.1"/>
    <property type="molecule type" value="Genomic_DNA"/>
</dbReference>
<protein>
    <recommendedName>
        <fullName evidence="3">ABC1 atypical kinase-like domain-containing protein</fullName>
    </recommendedName>
</protein>
<evidence type="ECO:0000256" key="2">
    <source>
        <dbReference type="SAM" id="Phobius"/>
    </source>
</evidence>
<dbReference type="InterPro" id="IPR004147">
    <property type="entry name" value="ABC1_dom"/>
</dbReference>
<sequence>MRSSHLRGRYIHIVAFFAGVIARFVLWDIVLRHLGFRRWVRRNRNERFRREAARFRVLAIRMGGVMIKIGQFLSSRLDVLPREVTDELANLQDEVPAEDFHAIRSLAEAELGATLDDLFDQVDPVPMAAASLGQVHRATLRSAHDSGLLNVVLKVQRPGIAAIVTTDLSALSRVGTWLMRYRPIRAHADVPALLREFSAVLHEEIDYEHEADNAEIFRENFLDDPGIQVPRVVRALSTRRVLTLEDVAAIKITDYAAVTAAGIDRAQVAERLVTAYLKQIFEDGFVHADPHPGNLFVTPVAGHDGEPSTWRLTFVDFGMVARIPDSVRGSLRELVIAVGTRDAARVVKAYQLLDMLLPGADLAEIERAEAQVFDKYWGLSMSELRNIDPQEVREFAHQYRDLLLDMPFQVPQNLIYVVRTVAILSGMCTGLDPDVNLWEQVAPYARRLVEDEASAGAGPWLDKIGDAALALLALPTQTSRILARVEGGGLPVRDEQAGRALRSLTRSVDRLSTAVVTAGLLVAGSVLVASGHDGVGGALLGLSGIALVWLTIGGPRR</sequence>
<keyword evidence="2" id="KW-1133">Transmembrane helix</keyword>